<dbReference type="InterPro" id="IPR013826">
    <property type="entry name" value="Topo_IA_cen_sub3"/>
</dbReference>
<feature type="site" description="Interaction with DNA" evidence="8">
    <location>
        <position position="154"/>
    </location>
</feature>
<dbReference type="InterPro" id="IPR013824">
    <property type="entry name" value="Topo_IA_cen_sub1"/>
</dbReference>
<dbReference type="Pfam" id="PF01131">
    <property type="entry name" value="Topoisom_bac"/>
    <property type="match status" value="1"/>
</dbReference>
<accession>A0AAD0ZLJ1</accession>
<feature type="site" description="Interaction with DNA" evidence="8">
    <location>
        <position position="145"/>
    </location>
</feature>
<evidence type="ECO:0000313" key="11">
    <source>
        <dbReference type="EMBL" id="AZE31573.1"/>
    </source>
</evidence>
<evidence type="ECO:0000256" key="1">
    <source>
        <dbReference type="ARBA" id="ARBA00000213"/>
    </source>
</evidence>
<gene>
    <name evidence="8" type="primary">topA</name>
    <name evidence="11" type="ORF">C4K07_4810</name>
</gene>
<reference evidence="11 12" key="1">
    <citation type="submission" date="2018-03" db="EMBL/GenBank/DDBJ databases">
        <title>Diversity of phytobeneficial traits revealed by whole-genome analysis of worldwide-isolated phenazine-producing Pseudomonas spp.</title>
        <authorList>
            <person name="Biessy A."/>
            <person name="Novinscak A."/>
            <person name="Blom J."/>
            <person name="Leger G."/>
            <person name="Thomashow L.S."/>
            <person name="Cazorla F.M."/>
            <person name="Josic D."/>
            <person name="Filion M."/>
        </authorList>
    </citation>
    <scope>NUCLEOTIDE SEQUENCE [LARGE SCALE GENOMIC DNA]</scope>
    <source>
        <strain evidence="11 12">ChPhzS24</strain>
    </source>
</reference>
<dbReference type="GO" id="GO:0003677">
    <property type="term" value="F:DNA binding"/>
    <property type="evidence" value="ECO:0007669"/>
    <property type="project" value="UniProtKB-KW"/>
</dbReference>
<dbReference type="InterPro" id="IPR000380">
    <property type="entry name" value="Topo_IA"/>
</dbReference>
<evidence type="ECO:0000259" key="9">
    <source>
        <dbReference type="PROSITE" id="PS50880"/>
    </source>
</evidence>
<dbReference type="SUPFAM" id="SSF56712">
    <property type="entry name" value="Prokaryotic type I DNA topoisomerase"/>
    <property type="match status" value="1"/>
</dbReference>
<dbReference type="GO" id="GO:0003917">
    <property type="term" value="F:DNA topoisomerase type I (single strand cut, ATP-independent) activity"/>
    <property type="evidence" value="ECO:0007669"/>
    <property type="project" value="UniProtKB-UniRule"/>
</dbReference>
<dbReference type="InterPro" id="IPR028612">
    <property type="entry name" value="Topoisom_1_IA"/>
</dbReference>
<dbReference type="AlphaFoldDB" id="A0AAD0ZLJ1"/>
<dbReference type="GO" id="GO:0046872">
    <property type="term" value="F:metal ion binding"/>
    <property type="evidence" value="ECO:0007669"/>
    <property type="project" value="UniProtKB-KW"/>
</dbReference>
<dbReference type="RefSeq" id="WP_124302010.1">
    <property type="nucleotide sequence ID" value="NZ_CP027750.1"/>
</dbReference>
<feature type="domain" description="Toprim" evidence="9">
    <location>
        <begin position="1"/>
        <end position="118"/>
    </location>
</feature>
<dbReference type="SMART" id="SM00493">
    <property type="entry name" value="TOPRIM"/>
    <property type="match status" value="1"/>
</dbReference>
<dbReference type="InterPro" id="IPR013497">
    <property type="entry name" value="Topo_IA_cen"/>
</dbReference>
<feature type="active site" description="O-(5'-phospho-DNA)-tyrosine intermediate" evidence="8">
    <location>
        <position position="298"/>
    </location>
</feature>
<dbReference type="InterPro" id="IPR003602">
    <property type="entry name" value="Topo_IA_DNA-bd_dom"/>
</dbReference>
<keyword evidence="4" id="KW-0460">Magnesium</keyword>
<keyword evidence="7 8" id="KW-0413">Isomerase</keyword>
<comment type="subunit">
    <text evidence="8">Monomer.</text>
</comment>
<dbReference type="Pfam" id="PF01751">
    <property type="entry name" value="Toprim"/>
    <property type="match status" value="1"/>
</dbReference>
<comment type="catalytic activity">
    <reaction evidence="1 8">
        <text>ATP-independent breakage of single-stranded DNA, followed by passage and rejoining.</text>
        <dbReference type="EC" id="5.6.2.1"/>
    </reaction>
</comment>
<evidence type="ECO:0000256" key="5">
    <source>
        <dbReference type="ARBA" id="ARBA00023029"/>
    </source>
</evidence>
<comment type="caution">
    <text evidence="8">Lacks conserved residue(s) required for the propagation of feature annotation.</text>
</comment>
<feature type="site" description="Interaction with DNA" evidence="8">
    <location>
        <position position="146"/>
    </location>
</feature>
<dbReference type="Proteomes" id="UP000280455">
    <property type="component" value="Chromosome"/>
</dbReference>
<dbReference type="CDD" id="cd00186">
    <property type="entry name" value="TOP1Ac"/>
    <property type="match status" value="1"/>
</dbReference>
<evidence type="ECO:0000256" key="7">
    <source>
        <dbReference type="ARBA" id="ARBA00023235"/>
    </source>
</evidence>
<keyword evidence="5 8" id="KW-0799">Topoisomerase</keyword>
<feature type="domain" description="Topo IA-type catalytic" evidence="10">
    <location>
        <begin position="135"/>
        <end position="560"/>
    </location>
</feature>
<evidence type="ECO:0000256" key="4">
    <source>
        <dbReference type="ARBA" id="ARBA00022842"/>
    </source>
</evidence>
<dbReference type="PANTHER" id="PTHR42785:SF1">
    <property type="entry name" value="DNA TOPOISOMERASE"/>
    <property type="match status" value="1"/>
</dbReference>
<dbReference type="SMART" id="SM00436">
    <property type="entry name" value="TOP1Bc"/>
    <property type="match status" value="1"/>
</dbReference>
<dbReference type="Gene3D" id="1.10.460.10">
    <property type="entry name" value="Topoisomerase I, domain 2"/>
    <property type="match status" value="1"/>
</dbReference>
<feature type="site" description="Interaction with DNA" evidence="8">
    <location>
        <position position="300"/>
    </location>
</feature>
<feature type="site" description="Interaction with DNA" evidence="8">
    <location>
        <position position="149"/>
    </location>
</feature>
<organism evidence="11 12">
    <name type="scientific">Pseudomonas chlororaphis subsp. aureofaciens</name>
    <dbReference type="NCBI Taxonomy" id="587851"/>
    <lineage>
        <taxon>Bacteria</taxon>
        <taxon>Pseudomonadati</taxon>
        <taxon>Pseudomonadota</taxon>
        <taxon>Gammaproteobacteria</taxon>
        <taxon>Pseudomonadales</taxon>
        <taxon>Pseudomonadaceae</taxon>
        <taxon>Pseudomonas</taxon>
    </lineage>
</organism>
<evidence type="ECO:0000259" key="10">
    <source>
        <dbReference type="PROSITE" id="PS52039"/>
    </source>
</evidence>
<dbReference type="Gene3D" id="1.10.290.10">
    <property type="entry name" value="Topoisomerase I, domain 4"/>
    <property type="match status" value="1"/>
</dbReference>
<dbReference type="Gene3D" id="2.70.20.10">
    <property type="entry name" value="Topoisomerase I, domain 3"/>
    <property type="match status" value="1"/>
</dbReference>
<dbReference type="EC" id="5.6.2.1" evidence="8"/>
<dbReference type="InterPro" id="IPR003601">
    <property type="entry name" value="Topo_IA_2"/>
</dbReference>
<evidence type="ECO:0000256" key="8">
    <source>
        <dbReference type="HAMAP-Rule" id="MF_00952"/>
    </source>
</evidence>
<evidence type="ECO:0000256" key="2">
    <source>
        <dbReference type="ARBA" id="ARBA00009446"/>
    </source>
</evidence>
<dbReference type="PROSITE" id="PS50880">
    <property type="entry name" value="TOPRIM"/>
    <property type="match status" value="1"/>
</dbReference>
<evidence type="ECO:0000313" key="12">
    <source>
        <dbReference type="Proteomes" id="UP000280455"/>
    </source>
</evidence>
<dbReference type="HAMAP" id="MF_00952">
    <property type="entry name" value="Topoisom_1_prok"/>
    <property type="match status" value="1"/>
</dbReference>
<dbReference type="EMBL" id="CP027750">
    <property type="protein sequence ID" value="AZE31573.1"/>
    <property type="molecule type" value="Genomic_DNA"/>
</dbReference>
<dbReference type="Gene3D" id="3.30.65.10">
    <property type="entry name" value="Bacterial Topoisomerase I, domain 1"/>
    <property type="match status" value="1"/>
</dbReference>
<dbReference type="PANTHER" id="PTHR42785">
    <property type="entry name" value="DNA TOPOISOMERASE, TYPE IA, CORE"/>
    <property type="match status" value="1"/>
</dbReference>
<dbReference type="PROSITE" id="PS52039">
    <property type="entry name" value="TOPO_IA_2"/>
    <property type="match status" value="1"/>
</dbReference>
<dbReference type="InterPro" id="IPR006171">
    <property type="entry name" value="TOPRIM_dom"/>
</dbReference>
<feature type="site" description="Interaction with DNA" evidence="8">
    <location>
        <position position="36"/>
    </location>
</feature>
<protein>
    <recommendedName>
        <fullName evidence="8">DNA topoisomerase 1</fullName>
        <ecNumber evidence="8">5.6.2.1</ecNumber>
    </recommendedName>
    <alternativeName>
        <fullName evidence="8">DNA topoisomerase I</fullName>
    </alternativeName>
</protein>
<dbReference type="InterPro" id="IPR013825">
    <property type="entry name" value="Topo_IA_cen_sub2"/>
</dbReference>
<proteinExistence type="inferred from homology"/>
<dbReference type="InterPro" id="IPR023405">
    <property type="entry name" value="Topo_IA_core_domain"/>
</dbReference>
<comment type="similarity">
    <text evidence="2 8">Belongs to the type IA topoisomerase family.</text>
</comment>
<sequence length="638" mass="71328">MKLMIIESPGKLKKLRPMMKKLRPHEDWQVLASGGHIRDLPESGMNDSEITTGVRKDYTLIYKVLGRRLGNLRAIKDAVEKADEVYLATDPDREGESISWHIREAAGIKVYQRIAFNEITQTRVKEALENPRQIDMNRVAAQECRRAMDRLVGYMVTKELRRLMGKPTTAGRVQSPAVYLVVLLERQIRNFVVVVHFGARLHFLTQDGQSSWRADWQPVPDFATKDHPYIEDIKLAELVASTRNVVVESCEDRKVEKNPPAPFISSTLQQAASNALKWDPDKTMKVAQRLFEQGLITYHRTDNPNVPDEAMEDIRAVARSLGVKPVAEKRTFNSAEGAQEGHPAITPTDWAAPIAGEDPEEQALYKLIRIRALASQMEAAIYDVRTAKLLAVGPNGKPLRFSSTGRTINYQGWLKLLQQDDTDGDEAESAEADNPVPALTPRQVLPVQNGELLKKKTQPPGRYTKASLIKEMERRGIGRPGTFASILTNITSKGLIVEKSRKLMPAPLGEETIARLEGVFSFLELTFTRELERDLDRIAQGQDTYRSVIAKLHQRLEDELSSQRGQPSAPVQMTTPTAATIQSSEFKCGKCGQGLVRRTKTGKGGWDFWGCSGYKDGCSVSYPALKNGTPDFTKPRGM</sequence>
<name>A0AAD0ZLJ1_9PSED</name>
<dbReference type="GO" id="GO:0006265">
    <property type="term" value="P:DNA topological change"/>
    <property type="evidence" value="ECO:0007669"/>
    <property type="project" value="UniProtKB-UniRule"/>
</dbReference>
<dbReference type="Gene3D" id="3.40.50.140">
    <property type="match status" value="1"/>
</dbReference>
<keyword evidence="3" id="KW-0479">Metal-binding</keyword>
<dbReference type="PRINTS" id="PR00417">
    <property type="entry name" value="PRTPISMRASEI"/>
</dbReference>
<evidence type="ECO:0000256" key="3">
    <source>
        <dbReference type="ARBA" id="ARBA00022723"/>
    </source>
</evidence>
<comment type="function">
    <text evidence="8">Releases the supercoiling and torsional tension of DNA, which is introduced during the DNA replication and transcription, by transiently cleaving and rejoining one strand of the DNA duplex. Introduces a single-strand break via transesterification at a target site in duplex DNA. The scissile phosphodiester is attacked by the catalytic tyrosine of the enzyme, resulting in the formation of a DNA-(5'-phosphotyrosyl)-enzyme intermediate and the expulsion of a 3'-OH DNA strand. The free DNA strand then undergoes passage around the unbroken strand, thus removing DNA supercoils. Finally, in the religation step, the DNA 3'-OH attacks the covalent intermediate to expel the active-site tyrosine and restore the DNA phosphodiester backbone.</text>
</comment>
<evidence type="ECO:0000256" key="6">
    <source>
        <dbReference type="ARBA" id="ARBA00023125"/>
    </source>
</evidence>
<dbReference type="SMART" id="SM00437">
    <property type="entry name" value="TOP1Ac"/>
    <property type="match status" value="1"/>
</dbReference>
<keyword evidence="6 8" id="KW-0238">DNA-binding</keyword>